<dbReference type="SMART" id="SM00054">
    <property type="entry name" value="EFh"/>
    <property type="match status" value="3"/>
</dbReference>
<evidence type="ECO:0000313" key="5">
    <source>
        <dbReference type="Proteomes" id="UP000626109"/>
    </source>
</evidence>
<dbReference type="CDD" id="cd00051">
    <property type="entry name" value="EFh"/>
    <property type="match status" value="1"/>
</dbReference>
<dbReference type="AlphaFoldDB" id="A0A813I679"/>
<dbReference type="Proteomes" id="UP000626109">
    <property type="component" value="Unassembled WGS sequence"/>
</dbReference>
<dbReference type="InterPro" id="IPR050145">
    <property type="entry name" value="Centrin_CML-like"/>
</dbReference>
<feature type="domain" description="EF-hand" evidence="3">
    <location>
        <begin position="43"/>
        <end position="78"/>
    </location>
</feature>
<feature type="domain" description="EF-hand" evidence="3">
    <location>
        <begin position="85"/>
        <end position="120"/>
    </location>
</feature>
<feature type="domain" description="EF-hand" evidence="3">
    <location>
        <begin position="148"/>
        <end position="183"/>
    </location>
</feature>
<evidence type="ECO:0000256" key="2">
    <source>
        <dbReference type="ARBA" id="ARBA00022837"/>
    </source>
</evidence>
<proteinExistence type="predicted"/>
<dbReference type="InterPro" id="IPR018247">
    <property type="entry name" value="EF_Hand_1_Ca_BS"/>
</dbReference>
<dbReference type="Gene3D" id="1.10.238.10">
    <property type="entry name" value="EF-hand"/>
    <property type="match status" value="2"/>
</dbReference>
<evidence type="ECO:0000259" key="3">
    <source>
        <dbReference type="PROSITE" id="PS50222"/>
    </source>
</evidence>
<dbReference type="PROSITE" id="PS50222">
    <property type="entry name" value="EF_HAND_2"/>
    <property type="match status" value="4"/>
</dbReference>
<dbReference type="EMBL" id="CAJNNW010003671">
    <property type="protein sequence ID" value="CAE8645621.1"/>
    <property type="molecule type" value="Genomic_DNA"/>
</dbReference>
<sequence length="313" mass="35270">MCLKHSGFVGESGVLASEILQQLPKNPNRSASREGVAIPWSQRHKESWEDLFSLADKDRSKTLDFRELRYCIRASLGLNISKSSLVDHDLKVFFEALDTDRSGTIDLAELLEYISHGQKRPEDEEVLQQKRTERVQRNLRLASRKLDSSEAGMRSLFDSLDHDRGGRLCLSEFSSFVRQELQLGPWDLMTSEVKSFYRSLDKDGDGIDIHELMGYVHGNHAKNVGDEDEQLGFRISSVSGRKRPTFKQQLLEGEKRPSSVSSSTSMGSTCSFVNLGRTRAPMIRASSTGSLRPKDLKQMACFGMKLRTMGKGF</sequence>
<accession>A0A813I679</accession>
<keyword evidence="2" id="KW-0106">Calcium</keyword>
<dbReference type="GO" id="GO:0005509">
    <property type="term" value="F:calcium ion binding"/>
    <property type="evidence" value="ECO:0007669"/>
    <property type="project" value="InterPro"/>
</dbReference>
<organism evidence="4 5">
    <name type="scientific">Polarella glacialis</name>
    <name type="common">Dinoflagellate</name>
    <dbReference type="NCBI Taxonomy" id="89957"/>
    <lineage>
        <taxon>Eukaryota</taxon>
        <taxon>Sar</taxon>
        <taxon>Alveolata</taxon>
        <taxon>Dinophyceae</taxon>
        <taxon>Suessiales</taxon>
        <taxon>Suessiaceae</taxon>
        <taxon>Polarella</taxon>
    </lineage>
</organism>
<dbReference type="InterPro" id="IPR002048">
    <property type="entry name" value="EF_hand_dom"/>
</dbReference>
<feature type="domain" description="EF-hand" evidence="3">
    <location>
        <begin position="188"/>
        <end position="222"/>
    </location>
</feature>
<evidence type="ECO:0000313" key="4">
    <source>
        <dbReference type="EMBL" id="CAE8645621.1"/>
    </source>
</evidence>
<comment type="caution">
    <text evidence="4">The sequence shown here is derived from an EMBL/GenBank/DDBJ whole genome shotgun (WGS) entry which is preliminary data.</text>
</comment>
<evidence type="ECO:0000256" key="1">
    <source>
        <dbReference type="ARBA" id="ARBA00022737"/>
    </source>
</evidence>
<dbReference type="PROSITE" id="PS00018">
    <property type="entry name" value="EF_HAND_1"/>
    <property type="match status" value="3"/>
</dbReference>
<reference evidence="4" key="1">
    <citation type="submission" date="2021-02" db="EMBL/GenBank/DDBJ databases">
        <authorList>
            <person name="Dougan E. K."/>
            <person name="Rhodes N."/>
            <person name="Thang M."/>
            <person name="Chan C."/>
        </authorList>
    </citation>
    <scope>NUCLEOTIDE SEQUENCE</scope>
</reference>
<protein>
    <recommendedName>
        <fullName evidence="3">EF-hand domain-containing protein</fullName>
    </recommendedName>
</protein>
<dbReference type="Pfam" id="PF13499">
    <property type="entry name" value="EF-hand_7"/>
    <property type="match status" value="1"/>
</dbReference>
<name>A0A813I679_POLGL</name>
<gene>
    <name evidence="4" type="ORF">PGLA2088_LOCUS4062</name>
</gene>
<dbReference type="SUPFAM" id="SSF47473">
    <property type="entry name" value="EF-hand"/>
    <property type="match status" value="1"/>
</dbReference>
<dbReference type="PANTHER" id="PTHR23050">
    <property type="entry name" value="CALCIUM BINDING PROTEIN"/>
    <property type="match status" value="1"/>
</dbReference>
<dbReference type="InterPro" id="IPR011992">
    <property type="entry name" value="EF-hand-dom_pair"/>
</dbReference>
<keyword evidence="1" id="KW-0677">Repeat</keyword>